<gene>
    <name evidence="18" type="ORF">Poli38472_001072</name>
</gene>
<keyword evidence="11" id="KW-0007">Acetylation</keyword>
<evidence type="ECO:0000256" key="6">
    <source>
        <dbReference type="ARBA" id="ARBA00022679"/>
    </source>
</evidence>
<evidence type="ECO:0000256" key="3">
    <source>
        <dbReference type="ARBA" id="ARBA00004477"/>
    </source>
</evidence>
<evidence type="ECO:0000256" key="12">
    <source>
        <dbReference type="ARBA" id="ARBA00023128"/>
    </source>
</evidence>
<dbReference type="GO" id="GO:0005741">
    <property type="term" value="C:mitochondrial outer membrane"/>
    <property type="evidence" value="ECO:0007669"/>
    <property type="project" value="UniProtKB-SubCell"/>
</dbReference>
<accession>A0A8K1CSA5</accession>
<evidence type="ECO:0000256" key="15">
    <source>
        <dbReference type="ARBA" id="ARBA00039397"/>
    </source>
</evidence>
<dbReference type="SUPFAM" id="SSF161084">
    <property type="entry name" value="MAPEG domain-like"/>
    <property type="match status" value="1"/>
</dbReference>
<dbReference type="Proteomes" id="UP000794436">
    <property type="component" value="Unassembled WGS sequence"/>
</dbReference>
<feature type="transmembrane region" description="Helical" evidence="17">
    <location>
        <begin position="142"/>
        <end position="164"/>
    </location>
</feature>
<dbReference type="OrthoDB" id="193139at2759"/>
<evidence type="ECO:0000256" key="9">
    <source>
        <dbReference type="ARBA" id="ARBA00022824"/>
    </source>
</evidence>
<keyword evidence="9" id="KW-0256">Endoplasmic reticulum</keyword>
<dbReference type="InterPro" id="IPR001129">
    <property type="entry name" value="Membr-assoc_MAPEG"/>
</dbReference>
<dbReference type="InterPro" id="IPR040162">
    <property type="entry name" value="MGST1-like"/>
</dbReference>
<evidence type="ECO:0000256" key="13">
    <source>
        <dbReference type="ARBA" id="ARBA00023136"/>
    </source>
</evidence>
<dbReference type="Pfam" id="PF01124">
    <property type="entry name" value="MAPEG"/>
    <property type="match status" value="1"/>
</dbReference>
<name>A0A8K1CSA5_PYTOL</name>
<protein>
    <recommendedName>
        <fullName evidence="15">Microsomal glutathione S-transferase 1</fullName>
        <ecNumber evidence="5">2.5.1.18</ecNumber>
    </recommendedName>
</protein>
<evidence type="ECO:0000256" key="2">
    <source>
        <dbReference type="ARBA" id="ARBA00004294"/>
    </source>
</evidence>
<keyword evidence="19" id="KW-1185">Reference proteome</keyword>
<keyword evidence="12" id="KW-0496">Mitochondrion</keyword>
<evidence type="ECO:0000256" key="1">
    <source>
        <dbReference type="ARBA" id="ARBA00003701"/>
    </source>
</evidence>
<keyword evidence="13 17" id="KW-0472">Membrane</keyword>
<keyword evidence="10 17" id="KW-1133">Transmembrane helix</keyword>
<evidence type="ECO:0000256" key="16">
    <source>
        <dbReference type="ARBA" id="ARBA00049385"/>
    </source>
</evidence>
<keyword evidence="8" id="KW-1000">Mitochondrion outer membrane</keyword>
<dbReference type="GO" id="GO:0004364">
    <property type="term" value="F:glutathione transferase activity"/>
    <property type="evidence" value="ECO:0007669"/>
    <property type="project" value="UniProtKB-EC"/>
</dbReference>
<dbReference type="InterPro" id="IPR023352">
    <property type="entry name" value="MAPEG-like_dom_sf"/>
</dbReference>
<comment type="catalytic activity">
    <reaction evidence="16">
        <text>RX + glutathione = an S-substituted glutathione + a halide anion + H(+)</text>
        <dbReference type="Rhea" id="RHEA:16437"/>
        <dbReference type="ChEBI" id="CHEBI:15378"/>
        <dbReference type="ChEBI" id="CHEBI:16042"/>
        <dbReference type="ChEBI" id="CHEBI:17792"/>
        <dbReference type="ChEBI" id="CHEBI:57925"/>
        <dbReference type="ChEBI" id="CHEBI:90779"/>
        <dbReference type="EC" id="2.5.1.18"/>
    </reaction>
    <physiologicalReaction direction="left-to-right" evidence="16">
        <dbReference type="Rhea" id="RHEA:16438"/>
    </physiologicalReaction>
</comment>
<comment type="subcellular location">
    <subcellularLocation>
        <location evidence="3">Endoplasmic reticulum membrane</location>
        <topology evidence="3">Multi-pass membrane protein</topology>
    </subcellularLocation>
    <subcellularLocation>
        <location evidence="2">Mitochondrion outer membrane</location>
    </subcellularLocation>
</comment>
<organism evidence="18 19">
    <name type="scientific">Pythium oligandrum</name>
    <name type="common">Mycoparasitic fungus</name>
    <dbReference type="NCBI Taxonomy" id="41045"/>
    <lineage>
        <taxon>Eukaryota</taxon>
        <taxon>Sar</taxon>
        <taxon>Stramenopiles</taxon>
        <taxon>Oomycota</taxon>
        <taxon>Peronosporomycetes</taxon>
        <taxon>Pythiales</taxon>
        <taxon>Pythiaceae</taxon>
        <taxon>Pythium</taxon>
    </lineage>
</organism>
<keyword evidence="6" id="KW-0808">Transferase</keyword>
<evidence type="ECO:0000313" key="18">
    <source>
        <dbReference type="EMBL" id="TMW68916.1"/>
    </source>
</evidence>
<comment type="caution">
    <text evidence="18">The sequence shown here is derived from an EMBL/GenBank/DDBJ whole genome shotgun (WGS) entry which is preliminary data.</text>
</comment>
<evidence type="ECO:0000256" key="8">
    <source>
        <dbReference type="ARBA" id="ARBA00022787"/>
    </source>
</evidence>
<dbReference type="PANTHER" id="PTHR10689">
    <property type="entry name" value="MICROSOMAL GLUTATHIONE S-TRANSFERASE 1"/>
    <property type="match status" value="1"/>
</dbReference>
<dbReference type="FunFam" id="1.20.120.550:FF:000005">
    <property type="entry name" value="Inorganic phosphate transporter 1-6"/>
    <property type="match status" value="1"/>
</dbReference>
<evidence type="ECO:0000256" key="14">
    <source>
        <dbReference type="ARBA" id="ARBA00038540"/>
    </source>
</evidence>
<reference evidence="18" key="1">
    <citation type="submission" date="2019-03" db="EMBL/GenBank/DDBJ databases">
        <title>Long read genome sequence of the mycoparasitic Pythium oligandrum ATCC 38472 isolated from sugarbeet rhizosphere.</title>
        <authorList>
            <person name="Gaulin E."/>
        </authorList>
    </citation>
    <scope>NUCLEOTIDE SEQUENCE</scope>
    <source>
        <strain evidence="18">ATCC 38472_TT</strain>
    </source>
</reference>
<comment type="subunit">
    <text evidence="14">Homotrimer; The trimer binds only one molecule of glutathione.</text>
</comment>
<dbReference type="PANTHER" id="PTHR10689:SF6">
    <property type="entry name" value="MICROSOMAL GLUTATHIONE S-TRANSFERASE 1"/>
    <property type="match status" value="1"/>
</dbReference>
<evidence type="ECO:0000256" key="7">
    <source>
        <dbReference type="ARBA" id="ARBA00022692"/>
    </source>
</evidence>
<dbReference type="GO" id="GO:0005789">
    <property type="term" value="C:endoplasmic reticulum membrane"/>
    <property type="evidence" value="ECO:0007669"/>
    <property type="project" value="UniProtKB-SubCell"/>
</dbReference>
<evidence type="ECO:0000256" key="10">
    <source>
        <dbReference type="ARBA" id="ARBA00022989"/>
    </source>
</evidence>
<sequence length="165" mass="18165">MVLGPTSISVKTLAVCTSLLYIKFIVTARLQAVNTFLAGGRPPEDVVLVRNSKKEIPKQNYGLVQKEKEDDRTLRAKLRSERWKRIIGNDVESIPLALAVFAVGILTEANEKVQVGAMVTFTTVRILHTYAYAKEMQPHRSLLWLGGVVSVIVGAGNMLVSVFAN</sequence>
<evidence type="ECO:0000256" key="11">
    <source>
        <dbReference type="ARBA" id="ARBA00022990"/>
    </source>
</evidence>
<dbReference type="Gene3D" id="1.20.120.550">
    <property type="entry name" value="Membrane associated eicosanoid/glutathione metabolism-like domain"/>
    <property type="match status" value="1"/>
</dbReference>
<evidence type="ECO:0000256" key="17">
    <source>
        <dbReference type="SAM" id="Phobius"/>
    </source>
</evidence>
<evidence type="ECO:0000256" key="4">
    <source>
        <dbReference type="ARBA" id="ARBA00010459"/>
    </source>
</evidence>
<comment type="function">
    <text evidence="1">Conjugation of reduced glutathione to a wide number of exogenous and endogenous hydrophobic electrophiles.</text>
</comment>
<evidence type="ECO:0000313" key="19">
    <source>
        <dbReference type="Proteomes" id="UP000794436"/>
    </source>
</evidence>
<proteinExistence type="inferred from homology"/>
<dbReference type="EMBL" id="SPLM01000001">
    <property type="protein sequence ID" value="TMW68916.1"/>
    <property type="molecule type" value="Genomic_DNA"/>
</dbReference>
<evidence type="ECO:0000256" key="5">
    <source>
        <dbReference type="ARBA" id="ARBA00012452"/>
    </source>
</evidence>
<comment type="similarity">
    <text evidence="4">Belongs to the MAPEG family.</text>
</comment>
<dbReference type="AlphaFoldDB" id="A0A8K1CSA5"/>
<keyword evidence="7 17" id="KW-0812">Transmembrane</keyword>
<dbReference type="EC" id="2.5.1.18" evidence="5"/>